<dbReference type="PANTHER" id="PTHR12126">
    <property type="entry name" value="NADH-UBIQUINONE OXIDOREDUCTASE 39 KDA SUBUNIT-RELATED"/>
    <property type="match status" value="1"/>
</dbReference>
<keyword evidence="4" id="KW-1185">Reference proteome</keyword>
<keyword evidence="1" id="KW-0812">Transmembrane</keyword>
<evidence type="ECO:0000256" key="1">
    <source>
        <dbReference type="SAM" id="Phobius"/>
    </source>
</evidence>
<dbReference type="InterPro" id="IPR001509">
    <property type="entry name" value="Epimerase_deHydtase"/>
</dbReference>
<dbReference type="EMBL" id="CP119083">
    <property type="protein sequence ID" value="WEF32035.1"/>
    <property type="molecule type" value="Genomic_DNA"/>
</dbReference>
<dbReference type="Proteomes" id="UP001216510">
    <property type="component" value="Chromosome"/>
</dbReference>
<dbReference type="RefSeq" id="WP_277414797.1">
    <property type="nucleotide sequence ID" value="NZ_CP119083.1"/>
</dbReference>
<dbReference type="Pfam" id="PF01370">
    <property type="entry name" value="Epimerase"/>
    <property type="match status" value="1"/>
</dbReference>
<reference evidence="3 4" key="1">
    <citation type="submission" date="2023-02" db="EMBL/GenBank/DDBJ databases">
        <title>Gemone sequence of Telluria chitinolytica ACM 3522T.</title>
        <authorList>
            <person name="Frediansyah A."/>
            <person name="Miess H."/>
            <person name="Gross H."/>
        </authorList>
    </citation>
    <scope>NUCLEOTIDE SEQUENCE [LARGE SCALE GENOMIC DNA]</scope>
    <source>
        <strain evidence="3 4">ACM 3522</strain>
    </source>
</reference>
<dbReference type="Gene3D" id="3.40.50.720">
    <property type="entry name" value="NAD(P)-binding Rossmann-like Domain"/>
    <property type="match status" value="1"/>
</dbReference>
<dbReference type="InterPro" id="IPR025695">
    <property type="entry name" value="DoxX-like"/>
</dbReference>
<protein>
    <submittedName>
        <fullName evidence="3">SDR family oxidoreductase</fullName>
    </submittedName>
</protein>
<proteinExistence type="predicted"/>
<accession>A0ABY8B8A5</accession>
<dbReference type="Pfam" id="PF13781">
    <property type="entry name" value="DoxX_3"/>
    <property type="match status" value="1"/>
</dbReference>
<evidence type="ECO:0000313" key="4">
    <source>
        <dbReference type="Proteomes" id="UP001216510"/>
    </source>
</evidence>
<feature type="transmembrane region" description="Helical" evidence="1">
    <location>
        <begin position="347"/>
        <end position="366"/>
    </location>
</feature>
<name>A0ABY8B8A5_9BURK</name>
<evidence type="ECO:0000259" key="2">
    <source>
        <dbReference type="Pfam" id="PF01370"/>
    </source>
</evidence>
<feature type="domain" description="NAD-dependent epimerase/dehydratase" evidence="2">
    <location>
        <begin position="3"/>
        <end position="194"/>
    </location>
</feature>
<sequence length="431" mass="46839">MLILLTGATGFLGSHLAPLLLAQGHRVLSAGRHKSPDPRIGFVQADFANDSEKSAWVARLSGVDVVINTVGIIREAPGQTFAALHTETPKALFAAAVDARVKLIVQVSALGADEAAVTAYHCSKKAADDFLATLPLRSRIVQPSLIYGPEGASSKMFRTLATMPFALQFGASPQPVQPVHIDDVCQAIVALLGETGGPRSERVALVGPAPLPFMGYLGALRRGLGLGRLHVLRLPSFVARLAARLGSFVPGSPLTPDALQMLDRGNTADPAPTVRLLGRPPRPVEKFIDRPQAARLDAQLGWLLPLLRVAIAIVWIWTAYVSAFAWPVEDSYRLLERTGIPTVLAPLMLYGASALDLLFGIGTLALPRRWRHWLWLAQAGLIGFYTVVIAFRLPEFLWHPYGPLSKNLPMLAAIWLLYELEKQPIKETREQ</sequence>
<dbReference type="InterPro" id="IPR051207">
    <property type="entry name" value="ComplexI_NDUFA9_subunit"/>
</dbReference>
<organism evidence="3 4">
    <name type="scientific">Pseudoduganella chitinolytica</name>
    <dbReference type="NCBI Taxonomy" id="34070"/>
    <lineage>
        <taxon>Bacteria</taxon>
        <taxon>Pseudomonadati</taxon>
        <taxon>Pseudomonadota</taxon>
        <taxon>Betaproteobacteria</taxon>
        <taxon>Burkholderiales</taxon>
        <taxon>Oxalobacteraceae</taxon>
        <taxon>Telluria group</taxon>
        <taxon>Pseudoduganella</taxon>
    </lineage>
</organism>
<dbReference type="InterPro" id="IPR036291">
    <property type="entry name" value="NAD(P)-bd_dom_sf"/>
</dbReference>
<keyword evidence="1" id="KW-1133">Transmembrane helix</keyword>
<keyword evidence="1" id="KW-0472">Membrane</keyword>
<feature type="transmembrane region" description="Helical" evidence="1">
    <location>
        <begin position="302"/>
        <end position="326"/>
    </location>
</feature>
<dbReference type="SUPFAM" id="SSF51735">
    <property type="entry name" value="NAD(P)-binding Rossmann-fold domains"/>
    <property type="match status" value="1"/>
</dbReference>
<dbReference type="PANTHER" id="PTHR12126:SF11">
    <property type="entry name" value="NADH DEHYDROGENASE [UBIQUINONE] 1 ALPHA SUBCOMPLEX SUBUNIT 9, MITOCHONDRIAL"/>
    <property type="match status" value="1"/>
</dbReference>
<gene>
    <name evidence="3" type="ORF">PX653_21795</name>
</gene>
<evidence type="ECO:0000313" key="3">
    <source>
        <dbReference type="EMBL" id="WEF32035.1"/>
    </source>
</evidence>
<feature type="transmembrane region" description="Helical" evidence="1">
    <location>
        <begin position="372"/>
        <end position="391"/>
    </location>
</feature>